<accession>A0A9W8TLC7</accession>
<feature type="compositionally biased region" description="Polar residues" evidence="1">
    <location>
        <begin position="16"/>
        <end position="37"/>
    </location>
</feature>
<proteinExistence type="predicted"/>
<dbReference type="EMBL" id="JANPWZ010000843">
    <property type="protein sequence ID" value="KAJ3571454.1"/>
    <property type="molecule type" value="Genomic_DNA"/>
</dbReference>
<evidence type="ECO:0000313" key="3">
    <source>
        <dbReference type="Proteomes" id="UP001148614"/>
    </source>
</evidence>
<protein>
    <submittedName>
        <fullName evidence="2">Uncharacterized protein</fullName>
    </submittedName>
</protein>
<feature type="region of interest" description="Disordered" evidence="1">
    <location>
        <begin position="1"/>
        <end position="43"/>
    </location>
</feature>
<evidence type="ECO:0000313" key="2">
    <source>
        <dbReference type="EMBL" id="KAJ3571454.1"/>
    </source>
</evidence>
<organism evidence="2 3">
    <name type="scientific">Xylaria arbuscula</name>
    <dbReference type="NCBI Taxonomy" id="114810"/>
    <lineage>
        <taxon>Eukaryota</taxon>
        <taxon>Fungi</taxon>
        <taxon>Dikarya</taxon>
        <taxon>Ascomycota</taxon>
        <taxon>Pezizomycotina</taxon>
        <taxon>Sordariomycetes</taxon>
        <taxon>Xylariomycetidae</taxon>
        <taxon>Xylariales</taxon>
        <taxon>Xylariaceae</taxon>
        <taxon>Xylaria</taxon>
    </lineage>
</organism>
<gene>
    <name evidence="2" type="ORF">NPX13_g5372</name>
</gene>
<comment type="caution">
    <text evidence="2">The sequence shown here is derived from an EMBL/GenBank/DDBJ whole genome shotgun (WGS) entry which is preliminary data.</text>
</comment>
<keyword evidence="3" id="KW-1185">Reference proteome</keyword>
<evidence type="ECO:0000256" key="1">
    <source>
        <dbReference type="SAM" id="MobiDB-lite"/>
    </source>
</evidence>
<sequence>MLQQLIAPWTGRTRDSQSATKATLDNKGTSNVTTQTEGKYGEPHTAELLRSSTKTIGDTFIANVTTLSRLPLTTPSALANQTNPISQVPASFSMNTTNLDNVTTSGRFTNSSTAVPSTSVTTPTTTANDLCTSDSYGPFTTVIEYSIIHTWTITWYGNPADYTPPYPTISTPKPCTPTTSATVCDSSGQSCSLGTTEPWWFWTSDASNIRGMEPTLTFVTTDKNPAVVFPTSPPPDYGGSPDPMGNVHSAPYPNQIQSSDAPSYGNGAATDQDIKSTPVAATTSPVTVTIKPSVVVIDDQTFTDNPAKPTSIVVVDQHTFTINPTQVVGVGVTVTRPAINSPRAVTPQATKTTTIGDIGVAIIGGSSVVIDRTTFTIGSRPTTAIIKGQTITLGPGAVVFPSQTLAIPAAQDTTQVVFGAELITTRRQQSPRSLTETRCSLGHRV</sequence>
<dbReference type="VEuPathDB" id="FungiDB:F4678DRAFT_452080"/>
<name>A0A9W8TLC7_9PEZI</name>
<dbReference type="AlphaFoldDB" id="A0A9W8TLC7"/>
<reference evidence="2" key="1">
    <citation type="submission" date="2022-07" db="EMBL/GenBank/DDBJ databases">
        <title>Genome Sequence of Xylaria arbuscula.</title>
        <authorList>
            <person name="Buettner E."/>
        </authorList>
    </citation>
    <scope>NUCLEOTIDE SEQUENCE</scope>
    <source>
        <strain evidence="2">VT107</strain>
    </source>
</reference>
<dbReference type="Proteomes" id="UP001148614">
    <property type="component" value="Unassembled WGS sequence"/>
</dbReference>